<evidence type="ECO:0000256" key="1">
    <source>
        <dbReference type="SAM" id="MobiDB-lite"/>
    </source>
</evidence>
<evidence type="ECO:0000313" key="3">
    <source>
        <dbReference type="Proteomes" id="UP000252254"/>
    </source>
</evidence>
<dbReference type="Proteomes" id="UP000252254">
    <property type="component" value="Unassembled WGS sequence"/>
</dbReference>
<comment type="caution">
    <text evidence="2">The sequence shown here is derived from an EMBL/GenBank/DDBJ whole genome shotgun (WGS) entry which is preliminary data.</text>
</comment>
<keyword evidence="3" id="KW-1185">Reference proteome</keyword>
<feature type="compositionally biased region" description="Polar residues" evidence="1">
    <location>
        <begin position="55"/>
        <end position="65"/>
    </location>
</feature>
<accession>A0A366EDP1</accession>
<dbReference type="OrthoDB" id="2361717at2"/>
<dbReference type="AlphaFoldDB" id="A0A366EDP1"/>
<dbReference type="Pfam" id="PF17261">
    <property type="entry name" value="DUF5327"/>
    <property type="match status" value="1"/>
</dbReference>
<gene>
    <name evidence="2" type="ORF">DES48_102266</name>
</gene>
<name>A0A366EDP1_9BACI</name>
<dbReference type="STRING" id="200904.GCA_900168775_00538"/>
<feature type="region of interest" description="Disordered" evidence="1">
    <location>
        <begin position="55"/>
        <end position="104"/>
    </location>
</feature>
<evidence type="ECO:0008006" key="4">
    <source>
        <dbReference type="Google" id="ProtNLM"/>
    </source>
</evidence>
<organism evidence="2 3">
    <name type="scientific">Paraliobacillus ryukyuensis</name>
    <dbReference type="NCBI Taxonomy" id="200904"/>
    <lineage>
        <taxon>Bacteria</taxon>
        <taxon>Bacillati</taxon>
        <taxon>Bacillota</taxon>
        <taxon>Bacilli</taxon>
        <taxon>Bacillales</taxon>
        <taxon>Bacillaceae</taxon>
        <taxon>Paraliobacillus</taxon>
    </lineage>
</organism>
<dbReference type="EMBL" id="QNRI01000002">
    <property type="protein sequence ID" value="RBP00502.1"/>
    <property type="molecule type" value="Genomic_DNA"/>
</dbReference>
<dbReference type="RefSeq" id="WP_113867269.1">
    <property type="nucleotide sequence ID" value="NZ_BAABQN010000002.1"/>
</dbReference>
<evidence type="ECO:0000313" key="2">
    <source>
        <dbReference type="EMBL" id="RBP00502.1"/>
    </source>
</evidence>
<reference evidence="2 3" key="1">
    <citation type="submission" date="2018-06" db="EMBL/GenBank/DDBJ databases">
        <title>Genomic Encyclopedia of Type Strains, Phase IV (KMG-IV): sequencing the most valuable type-strain genomes for metagenomic binning, comparative biology and taxonomic classification.</title>
        <authorList>
            <person name="Goeker M."/>
        </authorList>
    </citation>
    <scope>NUCLEOTIDE SEQUENCE [LARGE SCALE GENOMIC DNA]</scope>
    <source>
        <strain evidence="2 3">DSM 15140</strain>
    </source>
</reference>
<protein>
    <recommendedName>
        <fullName evidence="4">YwdI family protein</fullName>
    </recommendedName>
</protein>
<dbReference type="InterPro" id="IPR035218">
    <property type="entry name" value="DUF5327"/>
</dbReference>
<proteinExistence type="predicted"/>
<sequence length="104" mass="11457">MISNEQVLQKILQEAQAAIGKSHETSEVKSHANAIRLLCDLLLDTKDENIKATNTNFSVPKQGSPNELELRKMMGDLPNTSNNTTLPAKKLDDDDANGDSIFDF</sequence>